<dbReference type="EMBL" id="JAROAV010000024">
    <property type="protein sequence ID" value="MDF8264176.1"/>
    <property type="molecule type" value="Genomic_DNA"/>
</dbReference>
<dbReference type="Proteomes" id="UP001528912">
    <property type="component" value="Unassembled WGS sequence"/>
</dbReference>
<gene>
    <name evidence="9" type="ORF">P4R38_07985</name>
</gene>
<dbReference type="InterPro" id="IPR035906">
    <property type="entry name" value="MetI-like_sf"/>
</dbReference>
<comment type="similarity">
    <text evidence="7">Belongs to the binding-protein-dependent transport system permease family.</text>
</comment>
<keyword evidence="6 7" id="KW-0472">Membrane</keyword>
<evidence type="ECO:0000256" key="1">
    <source>
        <dbReference type="ARBA" id="ARBA00004651"/>
    </source>
</evidence>
<feature type="transmembrane region" description="Helical" evidence="7">
    <location>
        <begin position="105"/>
        <end position="130"/>
    </location>
</feature>
<feature type="transmembrane region" description="Helical" evidence="7">
    <location>
        <begin position="245"/>
        <end position="267"/>
    </location>
</feature>
<keyword evidence="3" id="KW-1003">Cell membrane</keyword>
<dbReference type="Gene3D" id="1.10.3720.10">
    <property type="entry name" value="MetI-like"/>
    <property type="match status" value="1"/>
</dbReference>
<dbReference type="InterPro" id="IPR045621">
    <property type="entry name" value="BPD_transp_1_N"/>
</dbReference>
<keyword evidence="4 7" id="KW-0812">Transmembrane</keyword>
<comment type="caution">
    <text evidence="9">The sequence shown here is derived from an EMBL/GenBank/DDBJ whole genome shotgun (WGS) entry which is preliminary data.</text>
</comment>
<evidence type="ECO:0000256" key="5">
    <source>
        <dbReference type="ARBA" id="ARBA00022989"/>
    </source>
</evidence>
<evidence type="ECO:0000256" key="7">
    <source>
        <dbReference type="RuleBase" id="RU363032"/>
    </source>
</evidence>
<comment type="subcellular location">
    <subcellularLocation>
        <location evidence="1 7">Cell membrane</location>
        <topology evidence="1 7">Multi-pass membrane protein</topology>
    </subcellularLocation>
</comment>
<protein>
    <submittedName>
        <fullName evidence="9">ABC transporter permease</fullName>
    </submittedName>
</protein>
<keyword evidence="5 7" id="KW-1133">Transmembrane helix</keyword>
<dbReference type="PANTHER" id="PTHR30465:SF0">
    <property type="entry name" value="OLIGOPEPTIDE TRANSPORT SYSTEM PERMEASE PROTEIN APPB"/>
    <property type="match status" value="1"/>
</dbReference>
<evidence type="ECO:0000313" key="10">
    <source>
        <dbReference type="Proteomes" id="UP001528912"/>
    </source>
</evidence>
<dbReference type="Pfam" id="PF00528">
    <property type="entry name" value="BPD_transp_1"/>
    <property type="match status" value="1"/>
</dbReference>
<evidence type="ECO:0000313" key="9">
    <source>
        <dbReference type="EMBL" id="MDF8264176.1"/>
    </source>
</evidence>
<evidence type="ECO:0000256" key="6">
    <source>
        <dbReference type="ARBA" id="ARBA00023136"/>
    </source>
</evidence>
<evidence type="ECO:0000256" key="4">
    <source>
        <dbReference type="ARBA" id="ARBA00022692"/>
    </source>
</evidence>
<proteinExistence type="inferred from homology"/>
<organism evidence="9 10">
    <name type="scientific">Luteipulveratus flavus</name>
    <dbReference type="NCBI Taxonomy" id="3031728"/>
    <lineage>
        <taxon>Bacteria</taxon>
        <taxon>Bacillati</taxon>
        <taxon>Actinomycetota</taxon>
        <taxon>Actinomycetes</taxon>
        <taxon>Micrococcales</taxon>
        <taxon>Dermacoccaceae</taxon>
        <taxon>Luteipulveratus</taxon>
    </lineage>
</organism>
<evidence type="ECO:0000259" key="8">
    <source>
        <dbReference type="PROSITE" id="PS50928"/>
    </source>
</evidence>
<keyword evidence="2 7" id="KW-0813">Transport</keyword>
<dbReference type="CDD" id="cd06261">
    <property type="entry name" value="TM_PBP2"/>
    <property type="match status" value="1"/>
</dbReference>
<dbReference type="InterPro" id="IPR000515">
    <property type="entry name" value="MetI-like"/>
</dbReference>
<dbReference type="PROSITE" id="PS50928">
    <property type="entry name" value="ABC_TM1"/>
    <property type="match status" value="1"/>
</dbReference>
<accession>A0ABT6CA59</accession>
<name>A0ABT6CA59_9MICO</name>
<dbReference type="PANTHER" id="PTHR30465">
    <property type="entry name" value="INNER MEMBRANE ABC TRANSPORTER"/>
    <property type="match status" value="1"/>
</dbReference>
<feature type="transmembrane region" description="Helical" evidence="7">
    <location>
        <begin position="142"/>
        <end position="166"/>
    </location>
</feature>
<keyword evidence="10" id="KW-1185">Reference proteome</keyword>
<sequence>MLVYILRRVLLGLSVLLAAIVATFCIFFLGPSDPAGALCGRQCTPDRIVQIEKDLGLNKPKTEQFVTYTKGLVAGNDLGGKKCDAPCLGWSYVQNRPVTDMVKQAFPVTVSIVIGGIVVYSTLGILFGMIAARFRGKPLDRVIVGVSQFVTSIPYFVLAQLFFLYAMVYYGLIPRAKYTSILDNPFTWFTGLLGIWLFYGTVLSANYVRYVRASMIDVQNQDYIRTARSKGLGERKIAISHALRAGIAPFLTLLGLAVAAELGGAIFTERIFGLQGMGNLALTSFDTSDLPVIAGVVVVGAVIIVSLNLLVDLLYGLVDPRVKLS</sequence>
<feature type="transmembrane region" description="Helical" evidence="7">
    <location>
        <begin position="186"/>
        <end position="208"/>
    </location>
</feature>
<feature type="transmembrane region" description="Helical" evidence="7">
    <location>
        <begin position="292"/>
        <end position="318"/>
    </location>
</feature>
<feature type="transmembrane region" description="Helical" evidence="7">
    <location>
        <begin position="9"/>
        <end position="29"/>
    </location>
</feature>
<reference evidence="9 10" key="1">
    <citation type="submission" date="2023-03" db="EMBL/GenBank/DDBJ databases">
        <title>YIM 133296 draft genome.</title>
        <authorList>
            <person name="Xiong L."/>
        </authorList>
    </citation>
    <scope>NUCLEOTIDE SEQUENCE [LARGE SCALE GENOMIC DNA]</scope>
    <source>
        <strain evidence="9 10">YIM 133296</strain>
    </source>
</reference>
<evidence type="ECO:0000256" key="2">
    <source>
        <dbReference type="ARBA" id="ARBA00022448"/>
    </source>
</evidence>
<evidence type="ECO:0000256" key="3">
    <source>
        <dbReference type="ARBA" id="ARBA00022475"/>
    </source>
</evidence>
<dbReference type="Pfam" id="PF19300">
    <property type="entry name" value="BPD_transp_1_N"/>
    <property type="match status" value="1"/>
</dbReference>
<feature type="domain" description="ABC transmembrane type-1" evidence="8">
    <location>
        <begin position="106"/>
        <end position="315"/>
    </location>
</feature>
<dbReference type="SUPFAM" id="SSF161098">
    <property type="entry name" value="MetI-like"/>
    <property type="match status" value="1"/>
</dbReference>
<dbReference type="RefSeq" id="WP_277191793.1">
    <property type="nucleotide sequence ID" value="NZ_JAROAV010000024.1"/>
</dbReference>